<accession>A0A1R1PD32</accession>
<evidence type="ECO:0000256" key="1">
    <source>
        <dbReference type="SAM" id="MobiDB-lite"/>
    </source>
</evidence>
<feature type="compositionally biased region" description="Acidic residues" evidence="1">
    <location>
        <begin position="104"/>
        <end position="115"/>
    </location>
</feature>
<sequence length="162" mass="18321">MSGARGGRGGSRRPPQSALLTELGRTFNTNKGSAQLFPEYRDMPVAKQPTYEEKHMYDLYKGYLDELNNSEFYLTEPPVKKGSGKSNGRVKNEGDLLLTAIASGEEDEIDEDDKEDREGNNSQDDAAWDEEDEEEENDYVNNYFDNGEGDEFDFDDDDGDTY</sequence>
<gene>
    <name evidence="2" type="ORF">AX774_g7704</name>
</gene>
<evidence type="ECO:0000313" key="3">
    <source>
        <dbReference type="Proteomes" id="UP000188320"/>
    </source>
</evidence>
<dbReference type="AlphaFoldDB" id="A0A1R1PD32"/>
<keyword evidence="3" id="KW-1185">Reference proteome</keyword>
<reference evidence="3" key="1">
    <citation type="submission" date="2017-01" db="EMBL/GenBank/DDBJ databases">
        <authorList>
            <person name="Wang Y."/>
            <person name="White M."/>
            <person name="Kvist S."/>
            <person name="Moncalvo J.-M."/>
        </authorList>
    </citation>
    <scope>NUCLEOTIDE SEQUENCE [LARGE SCALE GENOMIC DNA]</scope>
    <source>
        <strain evidence="3">COL-18-3</strain>
    </source>
</reference>
<dbReference type="EMBL" id="LSSK01001738">
    <property type="protein sequence ID" value="OMH78895.1"/>
    <property type="molecule type" value="Genomic_DNA"/>
</dbReference>
<name>A0A1R1PD32_ZANCU</name>
<feature type="compositionally biased region" description="Acidic residues" evidence="1">
    <location>
        <begin position="147"/>
        <end position="162"/>
    </location>
</feature>
<protein>
    <recommendedName>
        <fullName evidence="4">DNA-directed RNA polymerase III subunit</fullName>
    </recommendedName>
</protein>
<feature type="region of interest" description="Disordered" evidence="1">
    <location>
        <begin position="75"/>
        <end position="162"/>
    </location>
</feature>
<evidence type="ECO:0000313" key="2">
    <source>
        <dbReference type="EMBL" id="OMH78895.1"/>
    </source>
</evidence>
<proteinExistence type="predicted"/>
<dbReference type="Proteomes" id="UP000188320">
    <property type="component" value="Unassembled WGS sequence"/>
</dbReference>
<comment type="caution">
    <text evidence="2">The sequence shown here is derived from an EMBL/GenBank/DDBJ whole genome shotgun (WGS) entry which is preliminary data.</text>
</comment>
<organism evidence="2 3">
    <name type="scientific">Zancudomyces culisetae</name>
    <name type="common">Gut fungus</name>
    <name type="synonym">Smittium culisetae</name>
    <dbReference type="NCBI Taxonomy" id="1213189"/>
    <lineage>
        <taxon>Eukaryota</taxon>
        <taxon>Fungi</taxon>
        <taxon>Fungi incertae sedis</taxon>
        <taxon>Zoopagomycota</taxon>
        <taxon>Kickxellomycotina</taxon>
        <taxon>Harpellomycetes</taxon>
        <taxon>Harpellales</taxon>
        <taxon>Legeriomycetaceae</taxon>
        <taxon>Zancudomyces</taxon>
    </lineage>
</organism>
<feature type="compositionally biased region" description="Acidic residues" evidence="1">
    <location>
        <begin position="126"/>
        <end position="138"/>
    </location>
</feature>
<evidence type="ECO:0008006" key="4">
    <source>
        <dbReference type="Google" id="ProtNLM"/>
    </source>
</evidence>